<dbReference type="InterPro" id="IPR005999">
    <property type="entry name" value="Glycerol_kin"/>
</dbReference>
<evidence type="ECO:0000256" key="2">
    <source>
        <dbReference type="ARBA" id="ARBA00022679"/>
    </source>
</evidence>
<reference evidence="9 10" key="1">
    <citation type="journal article" date="2011" name="Front. Microbiol.">
        <title>Genomic signatures of strain selection and enhancement in Bacillus atrophaeus var. globigii, a historical biowarfare simulant.</title>
        <authorList>
            <person name="Gibbons H.S."/>
            <person name="Broomall S.M."/>
            <person name="McNew L.A."/>
            <person name="Daligault H."/>
            <person name="Chapman C."/>
            <person name="Bruce D."/>
            <person name="Karavis M."/>
            <person name="Krepps M."/>
            <person name="McGregor P.A."/>
            <person name="Hong C."/>
            <person name="Park K.H."/>
            <person name="Akmal A."/>
            <person name="Feldman A."/>
            <person name="Lin J.S."/>
            <person name="Chang W.E."/>
            <person name="Higgs B.W."/>
            <person name="Demirev P."/>
            <person name="Lindquist J."/>
            <person name="Liem A."/>
            <person name="Fochler E."/>
            <person name="Read T.D."/>
            <person name="Tapia R."/>
            <person name="Johnson S."/>
            <person name="Bishop-Lilly K.A."/>
            <person name="Detter C."/>
            <person name="Han C."/>
            <person name="Sozhamannan S."/>
            <person name="Rosenzweig C.N."/>
            <person name="Skowronski E.W."/>
        </authorList>
    </citation>
    <scope>NUCLEOTIDE SEQUENCE [LARGE SCALE GENOMIC DNA]</scope>
    <source>
        <strain evidence="9 10">AIT1</strain>
    </source>
</reference>
<dbReference type="AlphaFoldDB" id="A0A432WVN9"/>
<evidence type="ECO:0000256" key="4">
    <source>
        <dbReference type="ARBA" id="ARBA00022777"/>
    </source>
</evidence>
<dbReference type="FunFam" id="3.30.420.40:FF:000008">
    <property type="entry name" value="Glycerol kinase"/>
    <property type="match status" value="1"/>
</dbReference>
<dbReference type="OrthoDB" id="9805576at2"/>
<dbReference type="SUPFAM" id="SSF53067">
    <property type="entry name" value="Actin-like ATPase domain"/>
    <property type="match status" value="2"/>
</dbReference>
<dbReference type="PANTHER" id="PTHR10196">
    <property type="entry name" value="SUGAR KINASE"/>
    <property type="match status" value="1"/>
</dbReference>
<dbReference type="GO" id="GO:0005524">
    <property type="term" value="F:ATP binding"/>
    <property type="evidence" value="ECO:0007669"/>
    <property type="project" value="UniProtKB-KW"/>
</dbReference>
<comment type="caution">
    <text evidence="9">The sequence shown here is derived from an EMBL/GenBank/DDBJ whole genome shotgun (WGS) entry which is preliminary data.</text>
</comment>
<proteinExistence type="inferred from homology"/>
<evidence type="ECO:0000259" key="8">
    <source>
        <dbReference type="Pfam" id="PF02782"/>
    </source>
</evidence>
<dbReference type="Pfam" id="PF00370">
    <property type="entry name" value="FGGY_N"/>
    <property type="match status" value="1"/>
</dbReference>
<dbReference type="CDD" id="cd07786">
    <property type="entry name" value="FGGY_EcGK_like"/>
    <property type="match status" value="1"/>
</dbReference>
<dbReference type="NCBIfam" id="TIGR01311">
    <property type="entry name" value="glycerol_kin"/>
    <property type="match status" value="1"/>
</dbReference>
<keyword evidence="3" id="KW-0547">Nucleotide-binding</keyword>
<name>A0A432WVN9_9GAMM</name>
<keyword evidence="5" id="KW-0319">Glycerol metabolism</keyword>
<dbReference type="GO" id="GO:0006072">
    <property type="term" value="P:glycerol-3-phosphate metabolic process"/>
    <property type="evidence" value="ECO:0007669"/>
    <property type="project" value="InterPro"/>
</dbReference>
<dbReference type="InterPro" id="IPR000577">
    <property type="entry name" value="Carb_kinase_FGGY"/>
</dbReference>
<dbReference type="GO" id="GO:0005829">
    <property type="term" value="C:cytosol"/>
    <property type="evidence" value="ECO:0007669"/>
    <property type="project" value="TreeGrafter"/>
</dbReference>
<evidence type="ECO:0000256" key="5">
    <source>
        <dbReference type="ARBA" id="ARBA00022798"/>
    </source>
</evidence>
<dbReference type="RefSeq" id="WP_126758157.1">
    <property type="nucleotide sequence ID" value="NZ_PIPQ01000011.1"/>
</dbReference>
<sequence>MSTPKTELILAIDQGTTSSRALVLDCQLNVLGRGQHEFEQVFLNDSWVEHCPHDIWQSTLQACKDAIAASGFQAHDLTCIGITNQRETTLVWDKITGEPIYNAIVWQDRRTAGYCQQLKGGNHEALVQERTGLLLDPYFSATKIHWILEHVEGARERAERGELCFGTVDSYLLWRFTQGKVHKTDASNASRTLLMNLQTRQWDPELLALFSIPVSMLPEICDNAHDFGVTAPDLLGAAIPIQGMVGDQQSALLGQGCIQPGQGKSTYGTGCFMLVNSGDQPILSRNKLLSTLAWQHQGQAVYALEGSIFMAGAIVQWLRDKLGIIQQARETESLAQGVPWDQSERLIPAFTGLGAPYWEPNARAALVGMTRDTGKQQIAAAALRSVAYQTLDLLQAMEDDGQHIHQLKVDGGMTENAWFLQALADMSQRTILRADSPEITIRGAAFLAGLQAWLFSQLADIHALSEYDQGFTAKLDHAQRQQLYQRWLADVSKVR</sequence>
<dbReference type="EMBL" id="PIPQ01000011">
    <property type="protein sequence ID" value="RUO37834.1"/>
    <property type="molecule type" value="Genomic_DNA"/>
</dbReference>
<dbReference type="NCBIfam" id="NF000756">
    <property type="entry name" value="PRK00047.1"/>
    <property type="match status" value="1"/>
</dbReference>
<dbReference type="InterPro" id="IPR018485">
    <property type="entry name" value="FGGY_C"/>
</dbReference>
<dbReference type="PIRSF" id="PIRSF000538">
    <property type="entry name" value="GlpK"/>
    <property type="match status" value="1"/>
</dbReference>
<evidence type="ECO:0000259" key="7">
    <source>
        <dbReference type="Pfam" id="PF00370"/>
    </source>
</evidence>
<gene>
    <name evidence="9" type="primary">glpK</name>
    <name evidence="9" type="ORF">CWE15_11135</name>
</gene>
<evidence type="ECO:0000256" key="6">
    <source>
        <dbReference type="ARBA" id="ARBA00022840"/>
    </source>
</evidence>
<evidence type="ECO:0000256" key="1">
    <source>
        <dbReference type="ARBA" id="ARBA00009156"/>
    </source>
</evidence>
<keyword evidence="4 9" id="KW-0418">Kinase</keyword>
<dbReference type="PROSITE" id="PS00933">
    <property type="entry name" value="FGGY_KINASES_1"/>
    <property type="match status" value="1"/>
</dbReference>
<dbReference type="InterPro" id="IPR018483">
    <property type="entry name" value="Carb_kinase_FGGY_CS"/>
</dbReference>
<organism evidence="9 10">
    <name type="scientific">Aliidiomarina taiwanensis</name>
    <dbReference type="NCBI Taxonomy" id="946228"/>
    <lineage>
        <taxon>Bacteria</taxon>
        <taxon>Pseudomonadati</taxon>
        <taxon>Pseudomonadota</taxon>
        <taxon>Gammaproteobacteria</taxon>
        <taxon>Alteromonadales</taxon>
        <taxon>Idiomarinaceae</taxon>
        <taxon>Aliidiomarina</taxon>
    </lineage>
</organism>
<feature type="domain" description="Carbohydrate kinase FGGY C-terminal" evidence="8">
    <location>
        <begin position="265"/>
        <end position="451"/>
    </location>
</feature>
<dbReference type="GO" id="GO:0019563">
    <property type="term" value="P:glycerol catabolic process"/>
    <property type="evidence" value="ECO:0007669"/>
    <property type="project" value="TreeGrafter"/>
</dbReference>
<keyword evidence="6" id="KW-0067">ATP-binding</keyword>
<feature type="domain" description="Carbohydrate kinase FGGY N-terminal" evidence="7">
    <location>
        <begin position="9"/>
        <end position="254"/>
    </location>
</feature>
<accession>A0A432WVN9</accession>
<dbReference type="Gene3D" id="3.30.420.40">
    <property type="match status" value="2"/>
</dbReference>
<dbReference type="PANTHER" id="PTHR10196:SF78">
    <property type="entry name" value="GLYCEROL KINASE"/>
    <property type="match status" value="1"/>
</dbReference>
<dbReference type="Proteomes" id="UP000286976">
    <property type="component" value="Unassembled WGS sequence"/>
</dbReference>
<dbReference type="GO" id="GO:0004370">
    <property type="term" value="F:glycerol kinase activity"/>
    <property type="evidence" value="ECO:0007669"/>
    <property type="project" value="InterPro"/>
</dbReference>
<protein>
    <submittedName>
        <fullName evidence="9">Glycerol kinase</fullName>
    </submittedName>
</protein>
<dbReference type="InterPro" id="IPR043129">
    <property type="entry name" value="ATPase_NBD"/>
</dbReference>
<keyword evidence="2" id="KW-0808">Transferase</keyword>
<evidence type="ECO:0000313" key="9">
    <source>
        <dbReference type="EMBL" id="RUO37834.1"/>
    </source>
</evidence>
<dbReference type="Pfam" id="PF02782">
    <property type="entry name" value="FGGY_C"/>
    <property type="match status" value="1"/>
</dbReference>
<keyword evidence="10" id="KW-1185">Reference proteome</keyword>
<evidence type="ECO:0000313" key="10">
    <source>
        <dbReference type="Proteomes" id="UP000286976"/>
    </source>
</evidence>
<dbReference type="InterPro" id="IPR018484">
    <property type="entry name" value="FGGY_N"/>
</dbReference>
<evidence type="ECO:0000256" key="3">
    <source>
        <dbReference type="ARBA" id="ARBA00022741"/>
    </source>
</evidence>
<comment type="similarity">
    <text evidence="1">Belongs to the FGGY kinase family.</text>
</comment>